<keyword evidence="2" id="KW-0812">Transmembrane</keyword>
<sequence>MTSYLPGGPAVIFGGIIFFLSRLLLMIAHIILLIYELARSPWDNVTSSIVIVILFTVVACFVIVFLNPSDERSNLSQIRIAFASSLIQATVMTGLLIAYVMARPRVYLIVVHSLNLAIIYGVLGFNSYRYHKLRLAPPSSSLHIPVRALITGDFEEIQAARPDYTRKSRNANRKTKSGAQNGEPSSGEGKDDTVAGGEEPSQAPALQPHPLAITSGGDILVGGGDDERRWWEKW</sequence>
<feature type="region of interest" description="Disordered" evidence="1">
    <location>
        <begin position="161"/>
        <end position="221"/>
    </location>
</feature>
<keyword evidence="4" id="KW-1185">Reference proteome</keyword>
<protein>
    <submittedName>
        <fullName evidence="3">Uncharacterized protein</fullName>
    </submittedName>
</protein>
<feature type="compositionally biased region" description="Basic residues" evidence="1">
    <location>
        <begin position="167"/>
        <end position="176"/>
    </location>
</feature>
<evidence type="ECO:0000313" key="3">
    <source>
        <dbReference type="EMBL" id="SPO07058.1"/>
    </source>
</evidence>
<evidence type="ECO:0000256" key="1">
    <source>
        <dbReference type="SAM" id="MobiDB-lite"/>
    </source>
</evidence>
<name>A0AAE8N856_9PEZI</name>
<comment type="caution">
    <text evidence="3">The sequence shown here is derived from an EMBL/GenBank/DDBJ whole genome shotgun (WGS) entry which is preliminary data.</text>
</comment>
<proteinExistence type="predicted"/>
<accession>A0AAE8N856</accession>
<reference evidence="3" key="1">
    <citation type="submission" date="2018-03" db="EMBL/GenBank/DDBJ databases">
        <authorList>
            <person name="Guldener U."/>
        </authorList>
    </citation>
    <scope>NUCLEOTIDE SEQUENCE</scope>
</reference>
<evidence type="ECO:0000256" key="2">
    <source>
        <dbReference type="SAM" id="Phobius"/>
    </source>
</evidence>
<feature type="transmembrane region" description="Helical" evidence="2">
    <location>
        <begin position="47"/>
        <end position="66"/>
    </location>
</feature>
<feature type="transmembrane region" description="Helical" evidence="2">
    <location>
        <begin position="78"/>
        <end position="100"/>
    </location>
</feature>
<feature type="transmembrane region" description="Helical" evidence="2">
    <location>
        <begin position="106"/>
        <end position="125"/>
    </location>
</feature>
<organism evidence="3 4">
    <name type="scientific">Cephalotrichum gorgonifer</name>
    <dbReference type="NCBI Taxonomy" id="2041049"/>
    <lineage>
        <taxon>Eukaryota</taxon>
        <taxon>Fungi</taxon>
        <taxon>Dikarya</taxon>
        <taxon>Ascomycota</taxon>
        <taxon>Pezizomycotina</taxon>
        <taxon>Sordariomycetes</taxon>
        <taxon>Hypocreomycetidae</taxon>
        <taxon>Microascales</taxon>
        <taxon>Microascaceae</taxon>
        <taxon>Cephalotrichum</taxon>
    </lineage>
</organism>
<gene>
    <name evidence="3" type="ORF">DNG_09752</name>
</gene>
<keyword evidence="2" id="KW-1133">Transmembrane helix</keyword>
<evidence type="ECO:0000313" key="4">
    <source>
        <dbReference type="Proteomes" id="UP001187682"/>
    </source>
</evidence>
<dbReference type="Proteomes" id="UP001187682">
    <property type="component" value="Unassembled WGS sequence"/>
</dbReference>
<dbReference type="EMBL" id="ONZQ02000018">
    <property type="protein sequence ID" value="SPO07058.1"/>
    <property type="molecule type" value="Genomic_DNA"/>
</dbReference>
<dbReference type="AlphaFoldDB" id="A0AAE8N856"/>
<keyword evidence="2" id="KW-0472">Membrane</keyword>
<feature type="transmembrane region" description="Helical" evidence="2">
    <location>
        <begin position="12"/>
        <end position="35"/>
    </location>
</feature>